<keyword evidence="4" id="KW-1185">Reference proteome</keyword>
<sequence>MTNTDRVWLTPEAHERLQAELASLLTPSMREHSSNRSGDSTTDDGHTRAARMRQLQELLANAIVGQDPPNDGIAEPGMVLTIRYDDTADEETFLLGTRAAEHPDIDGNTNRIEVYSPTSPLGKALTGAQPGDRRSYQVPNGTTVHVALLHAVPYSQHRARRVSTNRTG</sequence>
<feature type="domain" description="Transcription elongation factor GreA/GreB C-terminal" evidence="2">
    <location>
        <begin position="73"/>
        <end position="146"/>
    </location>
</feature>
<dbReference type="GO" id="GO:0003677">
    <property type="term" value="F:DNA binding"/>
    <property type="evidence" value="ECO:0007669"/>
    <property type="project" value="InterPro"/>
</dbReference>
<accession>A0A7W9KQ53</accession>
<dbReference type="Pfam" id="PF01272">
    <property type="entry name" value="GreA_GreB"/>
    <property type="match status" value="1"/>
</dbReference>
<name>A0A7W9KQ53_9PSEU</name>
<dbReference type="AlphaFoldDB" id="A0A7W9KQ53"/>
<feature type="region of interest" description="Disordered" evidence="1">
    <location>
        <begin position="25"/>
        <end position="47"/>
    </location>
</feature>
<dbReference type="RefSeq" id="WP_184868209.1">
    <property type="nucleotide sequence ID" value="NZ_BAAAWY010000016.1"/>
</dbReference>
<proteinExistence type="predicted"/>
<dbReference type="Gene3D" id="3.10.50.30">
    <property type="entry name" value="Transcription elongation factor, GreA/GreB, C-terminal domain"/>
    <property type="match status" value="1"/>
</dbReference>
<dbReference type="SUPFAM" id="SSF54534">
    <property type="entry name" value="FKBP-like"/>
    <property type="match status" value="1"/>
</dbReference>
<organism evidence="3 4">
    <name type="scientific">Kutzneria kofuensis</name>
    <dbReference type="NCBI Taxonomy" id="103725"/>
    <lineage>
        <taxon>Bacteria</taxon>
        <taxon>Bacillati</taxon>
        <taxon>Actinomycetota</taxon>
        <taxon>Actinomycetes</taxon>
        <taxon>Pseudonocardiales</taxon>
        <taxon>Pseudonocardiaceae</taxon>
        <taxon>Kutzneria</taxon>
    </lineage>
</organism>
<dbReference type="InterPro" id="IPR036953">
    <property type="entry name" value="GreA/GreB_C_sf"/>
</dbReference>
<reference evidence="3 4" key="1">
    <citation type="submission" date="2020-08" db="EMBL/GenBank/DDBJ databases">
        <title>Sequencing the genomes of 1000 actinobacteria strains.</title>
        <authorList>
            <person name="Klenk H.-P."/>
        </authorList>
    </citation>
    <scope>NUCLEOTIDE SEQUENCE [LARGE SCALE GENOMIC DNA]</scope>
    <source>
        <strain evidence="3 4">DSM 43851</strain>
    </source>
</reference>
<dbReference type="PIRSF" id="PIRSF006092">
    <property type="entry name" value="GreA_GreB"/>
    <property type="match status" value="1"/>
</dbReference>
<dbReference type="InterPro" id="IPR023459">
    <property type="entry name" value="Tscrpt_elong_fac_GreA/B_fam"/>
</dbReference>
<evidence type="ECO:0000256" key="1">
    <source>
        <dbReference type="SAM" id="MobiDB-lite"/>
    </source>
</evidence>
<dbReference type="EMBL" id="JACHIR010000001">
    <property type="protein sequence ID" value="MBB5896575.1"/>
    <property type="molecule type" value="Genomic_DNA"/>
</dbReference>
<evidence type="ECO:0000313" key="4">
    <source>
        <dbReference type="Proteomes" id="UP000585638"/>
    </source>
</evidence>
<gene>
    <name evidence="3" type="ORF">BJ998_007771</name>
</gene>
<evidence type="ECO:0000313" key="3">
    <source>
        <dbReference type="EMBL" id="MBB5896575.1"/>
    </source>
</evidence>
<evidence type="ECO:0000259" key="2">
    <source>
        <dbReference type="Pfam" id="PF01272"/>
    </source>
</evidence>
<protein>
    <submittedName>
        <fullName evidence="3">Transcription elongation GreA/GreB family factor</fullName>
    </submittedName>
</protein>
<dbReference type="GO" id="GO:0070063">
    <property type="term" value="F:RNA polymerase binding"/>
    <property type="evidence" value="ECO:0007669"/>
    <property type="project" value="InterPro"/>
</dbReference>
<comment type="caution">
    <text evidence="3">The sequence shown here is derived from an EMBL/GenBank/DDBJ whole genome shotgun (WGS) entry which is preliminary data.</text>
</comment>
<dbReference type="InterPro" id="IPR001437">
    <property type="entry name" value="Tscrpt_elong_fac_GreA/B_C"/>
</dbReference>
<dbReference type="GO" id="GO:0032784">
    <property type="term" value="P:regulation of DNA-templated transcription elongation"/>
    <property type="evidence" value="ECO:0007669"/>
    <property type="project" value="InterPro"/>
</dbReference>
<dbReference type="Proteomes" id="UP000585638">
    <property type="component" value="Unassembled WGS sequence"/>
</dbReference>